<feature type="region of interest" description="Disordered" evidence="1">
    <location>
        <begin position="62"/>
        <end position="83"/>
    </location>
</feature>
<dbReference type="eggNOG" id="ENOG502QPW2">
    <property type="taxonomic scope" value="Eukaryota"/>
</dbReference>
<keyword evidence="3" id="KW-1185">Reference proteome</keyword>
<name>G0PD68_CAEBE</name>
<dbReference type="STRING" id="135651.G0PD68"/>
<organism evidence="3">
    <name type="scientific">Caenorhabditis brenneri</name>
    <name type="common">Nematode worm</name>
    <dbReference type="NCBI Taxonomy" id="135651"/>
    <lineage>
        <taxon>Eukaryota</taxon>
        <taxon>Metazoa</taxon>
        <taxon>Ecdysozoa</taxon>
        <taxon>Nematoda</taxon>
        <taxon>Chromadorea</taxon>
        <taxon>Rhabditida</taxon>
        <taxon>Rhabditina</taxon>
        <taxon>Rhabditomorpha</taxon>
        <taxon>Rhabditoidea</taxon>
        <taxon>Rhabditidae</taxon>
        <taxon>Peloderinae</taxon>
        <taxon>Caenorhabditis</taxon>
    </lineage>
</organism>
<dbReference type="OMA" id="TRYAKEY"/>
<dbReference type="EMBL" id="GL380265">
    <property type="protein sequence ID" value="EGT51529.1"/>
    <property type="molecule type" value="Genomic_DNA"/>
</dbReference>
<sequence length="453" mass="53012">MAALNRNNGEVDQKLDEAIKNTHEFLGGFVAQLQADLDKAESKSKDLEEQLKSQKVEAAKELEKQLNEEKSRSKNLQEELEKQKDDAIKKLEALLKDEVSRSMDLQEQFQRQKEETSKELRIQLDKEKSRRKDLQNQLDQKIVATNKLKADLDYEKSRKEDLQKQLKKLEKQLDDEISKGKDLEDILEIQQEQNTTEKVGIIGEYEKRLRDLLEQLNGAGNESVHKEDSKKSDVKDLVKKLDEQLKKSKLENDKLKAEKQEIVARVGRRDQTIRILKADFEKAQNELQKRCDNVKQKFKRIEKEVERLQKELDKERAKGNNDDTSTKDDDQHASRDSETDRVDKENFRNDSRALKWEEAVHEADNRKIEGVTYNILKKLDLTECFFNSNASSKEPRQIVNELPKSQQEFAKLTERRGFLYTSQVAADTYNALLREQKRQKELGIISVKRMTRR</sequence>
<dbReference type="AlphaFoldDB" id="G0PD68"/>
<dbReference type="InParanoid" id="G0PD68"/>
<feature type="region of interest" description="Disordered" evidence="1">
    <location>
        <begin position="310"/>
        <end position="346"/>
    </location>
</feature>
<proteinExistence type="predicted"/>
<protein>
    <submittedName>
        <fullName evidence="2">Uncharacterized protein</fullName>
    </submittedName>
</protein>
<accession>G0PD68</accession>
<evidence type="ECO:0000313" key="3">
    <source>
        <dbReference type="Proteomes" id="UP000008068"/>
    </source>
</evidence>
<reference evidence="3" key="1">
    <citation type="submission" date="2011-07" db="EMBL/GenBank/DDBJ databases">
        <authorList>
            <consortium name="Caenorhabditis brenneri Sequencing and Analysis Consortium"/>
            <person name="Wilson R.K."/>
        </authorList>
    </citation>
    <scope>NUCLEOTIDE SEQUENCE [LARGE SCALE GENOMIC DNA]</scope>
    <source>
        <strain evidence="3">PB2801</strain>
    </source>
</reference>
<evidence type="ECO:0000313" key="2">
    <source>
        <dbReference type="EMBL" id="EGT51529.1"/>
    </source>
</evidence>
<gene>
    <name evidence="2" type="ORF">CAEBREN_03445</name>
</gene>
<feature type="region of interest" description="Disordered" evidence="1">
    <location>
        <begin position="102"/>
        <end position="140"/>
    </location>
</feature>
<evidence type="ECO:0000256" key="1">
    <source>
        <dbReference type="SAM" id="MobiDB-lite"/>
    </source>
</evidence>
<feature type="compositionally biased region" description="Basic and acidic residues" evidence="1">
    <location>
        <begin position="110"/>
        <end position="134"/>
    </location>
</feature>
<dbReference type="Proteomes" id="UP000008068">
    <property type="component" value="Unassembled WGS sequence"/>
</dbReference>
<dbReference type="HOGENOM" id="CLU_030059_0_0_1"/>